<dbReference type="PROSITE" id="PS00742">
    <property type="entry name" value="PEP_ENZYMES_2"/>
    <property type="match status" value="1"/>
</dbReference>
<comment type="subcellular location">
    <subcellularLocation>
        <location evidence="3 16">Cytoplasm</location>
    </subcellularLocation>
</comment>
<dbReference type="Pfam" id="PF00391">
    <property type="entry name" value="PEP-utilizers"/>
    <property type="match status" value="1"/>
</dbReference>
<dbReference type="EC" id="2.7.3.9" evidence="5 16"/>
<keyword evidence="10 16" id="KW-0808">Transferase</keyword>
<evidence type="ECO:0000256" key="10">
    <source>
        <dbReference type="ARBA" id="ARBA00022679"/>
    </source>
</evidence>
<dbReference type="InterPro" id="IPR008731">
    <property type="entry name" value="PTS_EIN"/>
</dbReference>
<dbReference type="SUPFAM" id="SSF52009">
    <property type="entry name" value="Phosphohistidine domain"/>
    <property type="match status" value="1"/>
</dbReference>
<comment type="catalytic activity">
    <reaction evidence="1 16">
        <text>L-histidyl-[protein] + phosphoenolpyruvate = N(pros)-phospho-L-histidyl-[protein] + pyruvate</text>
        <dbReference type="Rhea" id="RHEA:23880"/>
        <dbReference type="Rhea" id="RHEA-COMP:9745"/>
        <dbReference type="Rhea" id="RHEA-COMP:9746"/>
        <dbReference type="ChEBI" id="CHEBI:15361"/>
        <dbReference type="ChEBI" id="CHEBI:29979"/>
        <dbReference type="ChEBI" id="CHEBI:58702"/>
        <dbReference type="ChEBI" id="CHEBI:64837"/>
        <dbReference type="EC" id="2.7.3.9"/>
    </reaction>
</comment>
<keyword evidence="8 16" id="KW-0963">Cytoplasm</keyword>
<evidence type="ECO:0000313" key="24">
    <source>
        <dbReference type="Proteomes" id="UP000237819"/>
    </source>
</evidence>
<evidence type="ECO:0000256" key="19">
    <source>
        <dbReference type="PIRSR" id="PIRSR000732-3"/>
    </source>
</evidence>
<feature type="active site" description="Tele-phosphohistidine intermediate" evidence="17">
    <location>
        <position position="201"/>
    </location>
</feature>
<feature type="domain" description="PEP-utilising enzyme C-terminal" evidence="21">
    <location>
        <begin position="263"/>
        <end position="555"/>
    </location>
</feature>
<dbReference type="NCBIfam" id="TIGR01417">
    <property type="entry name" value="PTS_I_fam"/>
    <property type="match status" value="1"/>
</dbReference>
<gene>
    <name evidence="23" type="primary">ptsP</name>
    <name evidence="23" type="ORF">C5Y93_21600</name>
</gene>
<dbReference type="PIRSF" id="PIRSF000732">
    <property type="entry name" value="PTS_enzyme_I"/>
    <property type="match status" value="1"/>
</dbReference>
<keyword evidence="12 16" id="KW-0479">Metal-binding</keyword>
<dbReference type="OrthoDB" id="9765468at2"/>
<organism evidence="23 24">
    <name type="scientific">Blastopirellula marina</name>
    <dbReference type="NCBI Taxonomy" id="124"/>
    <lineage>
        <taxon>Bacteria</taxon>
        <taxon>Pseudomonadati</taxon>
        <taxon>Planctomycetota</taxon>
        <taxon>Planctomycetia</taxon>
        <taxon>Pirellulales</taxon>
        <taxon>Pirellulaceae</taxon>
        <taxon>Blastopirellula</taxon>
    </lineage>
</organism>
<dbReference type="Gene3D" id="3.50.30.10">
    <property type="entry name" value="Phosphohistidine domain"/>
    <property type="match status" value="1"/>
</dbReference>
<keyword evidence="11 16" id="KW-0598">Phosphotransferase system</keyword>
<keyword evidence="9 16" id="KW-0762">Sugar transport</keyword>
<evidence type="ECO:0000313" key="23">
    <source>
        <dbReference type="EMBL" id="PQO44134.1"/>
    </source>
</evidence>
<evidence type="ECO:0000256" key="12">
    <source>
        <dbReference type="ARBA" id="ARBA00022723"/>
    </source>
</evidence>
<comment type="function">
    <text evidence="16">General (non sugar-specific) component of the phosphoenolpyruvate-dependent sugar phosphotransferase system (sugar PTS). This major carbohydrate active-transport system catalyzes the phosphorylation of incoming sugar substrates concomitantly with their translocation across the cell membrane. Enzyme I transfers the phosphoryl group from phosphoenolpyruvate (PEP) to the phosphoryl carrier protein (HPr).</text>
</comment>
<evidence type="ECO:0000259" key="21">
    <source>
        <dbReference type="Pfam" id="PF02896"/>
    </source>
</evidence>
<dbReference type="GO" id="GO:0009401">
    <property type="term" value="P:phosphoenolpyruvate-dependent sugar phosphotransferase system"/>
    <property type="evidence" value="ECO:0007669"/>
    <property type="project" value="UniProtKB-KW"/>
</dbReference>
<reference evidence="23 24" key="1">
    <citation type="submission" date="2018-02" db="EMBL/GenBank/DDBJ databases">
        <title>Comparative genomes isolates from brazilian mangrove.</title>
        <authorList>
            <person name="Araujo J.E."/>
            <person name="Taketani R.G."/>
            <person name="Silva M.C.P."/>
            <person name="Loureco M.V."/>
            <person name="Andreote F.D."/>
        </authorList>
    </citation>
    <scope>NUCLEOTIDE SEQUENCE [LARGE SCALE GENOMIC DNA]</scope>
    <source>
        <strain evidence="23 24">Nap-Phe MGV</strain>
    </source>
</reference>
<accession>A0A2S8GJF2</accession>
<evidence type="ECO:0000256" key="9">
    <source>
        <dbReference type="ARBA" id="ARBA00022597"/>
    </source>
</evidence>
<comment type="similarity">
    <text evidence="4 16">Belongs to the PEP-utilizing enzyme family.</text>
</comment>
<protein>
    <recommendedName>
        <fullName evidence="6 16">Phosphoenolpyruvate-protein phosphotransferase</fullName>
        <ecNumber evidence="5 16">2.7.3.9</ecNumber>
    </recommendedName>
    <alternativeName>
        <fullName evidence="15 16">Phosphotransferase system, enzyme I</fullName>
    </alternativeName>
</protein>
<evidence type="ECO:0000256" key="11">
    <source>
        <dbReference type="ARBA" id="ARBA00022683"/>
    </source>
</evidence>
<evidence type="ECO:0000256" key="2">
    <source>
        <dbReference type="ARBA" id="ARBA00001946"/>
    </source>
</evidence>
<dbReference type="InterPro" id="IPR023151">
    <property type="entry name" value="PEP_util_CS"/>
</dbReference>
<sequence length="598" mass="65768">MADFSTVSDLHKGIAVSPGVAVGTAYCILEIFVNPEKTKLEPHEITQELARYETARDQTSADLSALQAKVESQVGMDEAAIFAAHRTILRDPAFTNKIRHWIVDERMTAQGALHRLLDDYTQLFSRMGDPYLQERLNDIRDVIVRLSAYLTDVLHDEQGGDGCLKGPLIVVADELLPSQAVALGDADVQGIVTERGSQTSHAAIIARSRGIPAVSGVPGIASRVKTGDTIVVNGGEGIVVVNPEAEELAAYRKLEREFFDLKDQLAANRDMPARTACGHDIELMANINNVQDAEAAAAMGAGGVGLYRTEYLYLTHENVPDETEQIGIYRNVIQSSPNRKVTIRTLDIGGDKTVAYLGHHHNEANPFMGWRSVRLSFEHPEFFMSQIRAILQSGAGIEGSEVRMLFPMITTVEELRKVRSFVRRAQRRLTEERKPFAEVKVGMMLEVPAAAIVIRAMLDLVDFVSIGSNDLVQYLMAADRDNPKVSSLCQPLAPAVVHTLNDVIRACNMARVPVTLCGEMAGQPRAFILLLGMGLRSFSMSPAFVPTIKQLASQITIERAETVLARALQMKTTNQVKRFLRMELEEISPDIAKLDTDG</sequence>
<dbReference type="GO" id="GO:0005737">
    <property type="term" value="C:cytoplasm"/>
    <property type="evidence" value="ECO:0007669"/>
    <property type="project" value="UniProtKB-SubCell"/>
</dbReference>
<dbReference type="InterPro" id="IPR008279">
    <property type="entry name" value="PEP-util_enz_mobile_dom"/>
</dbReference>
<evidence type="ECO:0000256" key="15">
    <source>
        <dbReference type="ARBA" id="ARBA00033235"/>
    </source>
</evidence>
<feature type="binding site" evidence="18">
    <location>
        <position position="480"/>
    </location>
    <ligand>
        <name>phosphoenolpyruvate</name>
        <dbReference type="ChEBI" id="CHEBI:58702"/>
    </ligand>
</feature>
<dbReference type="Gene3D" id="1.10.274.10">
    <property type="entry name" value="PtsI, HPr-binding domain"/>
    <property type="match status" value="1"/>
</dbReference>
<feature type="binding site" evidence="19">
    <location>
        <position position="446"/>
    </location>
    <ligand>
        <name>Mg(2+)</name>
        <dbReference type="ChEBI" id="CHEBI:18420"/>
    </ligand>
</feature>
<evidence type="ECO:0000256" key="5">
    <source>
        <dbReference type="ARBA" id="ARBA00012232"/>
    </source>
</evidence>
<dbReference type="AlphaFoldDB" id="A0A2S8GJF2"/>
<dbReference type="PANTHER" id="PTHR46244:SF6">
    <property type="entry name" value="PHOSPHOENOLPYRUVATE-PROTEIN PHOSPHOTRANSFERASE"/>
    <property type="match status" value="1"/>
</dbReference>
<evidence type="ECO:0000259" key="20">
    <source>
        <dbReference type="Pfam" id="PF00391"/>
    </source>
</evidence>
<dbReference type="GO" id="GO:0016301">
    <property type="term" value="F:kinase activity"/>
    <property type="evidence" value="ECO:0007669"/>
    <property type="project" value="UniProtKB-KW"/>
</dbReference>
<evidence type="ECO:0000256" key="14">
    <source>
        <dbReference type="ARBA" id="ARBA00022842"/>
    </source>
</evidence>
<keyword evidence="7 16" id="KW-0813">Transport</keyword>
<evidence type="ECO:0000256" key="4">
    <source>
        <dbReference type="ARBA" id="ARBA00007837"/>
    </source>
</evidence>
<feature type="binding site" evidence="18">
    <location>
        <begin position="469"/>
        <end position="470"/>
    </location>
    <ligand>
        <name>phosphoenolpyruvate</name>
        <dbReference type="ChEBI" id="CHEBI:58702"/>
    </ligand>
</feature>
<feature type="binding site" evidence="18">
    <location>
        <position position="344"/>
    </location>
    <ligand>
        <name>phosphoenolpyruvate</name>
        <dbReference type="ChEBI" id="CHEBI:58702"/>
    </ligand>
</feature>
<dbReference type="SUPFAM" id="SSF51621">
    <property type="entry name" value="Phosphoenolpyruvate/pyruvate domain"/>
    <property type="match status" value="1"/>
</dbReference>
<name>A0A2S8GJF2_9BACT</name>
<dbReference type="SUPFAM" id="SSF47831">
    <property type="entry name" value="Enzyme I of the PEP:sugar phosphotransferase system HPr-binding (sub)domain"/>
    <property type="match status" value="1"/>
</dbReference>
<comment type="cofactor">
    <cofactor evidence="2 16 19">
        <name>Mg(2+)</name>
        <dbReference type="ChEBI" id="CHEBI:18420"/>
    </cofactor>
</comment>
<dbReference type="GO" id="GO:0008965">
    <property type="term" value="F:phosphoenolpyruvate-protein phosphotransferase activity"/>
    <property type="evidence" value="ECO:0007669"/>
    <property type="project" value="UniProtKB-EC"/>
</dbReference>
<evidence type="ECO:0000256" key="7">
    <source>
        <dbReference type="ARBA" id="ARBA00022448"/>
    </source>
</evidence>
<dbReference type="Pfam" id="PF05524">
    <property type="entry name" value="PEP-utilisers_N"/>
    <property type="match status" value="1"/>
</dbReference>
<evidence type="ECO:0000256" key="3">
    <source>
        <dbReference type="ARBA" id="ARBA00004496"/>
    </source>
</evidence>
<evidence type="ECO:0000256" key="18">
    <source>
        <dbReference type="PIRSR" id="PIRSR000732-2"/>
    </source>
</evidence>
<feature type="active site" description="Proton donor" evidence="17">
    <location>
        <position position="517"/>
    </location>
</feature>
<feature type="domain" description="Phosphotransferase system enzyme I N-terminal" evidence="22">
    <location>
        <begin position="12"/>
        <end position="135"/>
    </location>
</feature>
<dbReference type="PRINTS" id="PR01736">
    <property type="entry name" value="PHPHTRNFRASE"/>
</dbReference>
<dbReference type="Pfam" id="PF02896">
    <property type="entry name" value="PEP-utilizers_C"/>
    <property type="match status" value="1"/>
</dbReference>
<comment type="caution">
    <text evidence="23">The sequence shown here is derived from an EMBL/GenBank/DDBJ whole genome shotgun (WGS) entry which is preliminary data.</text>
</comment>
<feature type="domain" description="PEP-utilising enzyme mobile" evidence="20">
    <location>
        <begin position="167"/>
        <end position="237"/>
    </location>
</feature>
<feature type="binding site" evidence="19">
    <location>
        <position position="470"/>
    </location>
    <ligand>
        <name>Mg(2+)</name>
        <dbReference type="ChEBI" id="CHEBI:18420"/>
    </ligand>
</feature>
<evidence type="ECO:0000256" key="13">
    <source>
        <dbReference type="ARBA" id="ARBA00022777"/>
    </source>
</evidence>
<dbReference type="Proteomes" id="UP000237819">
    <property type="component" value="Unassembled WGS sequence"/>
</dbReference>
<dbReference type="EMBL" id="PUHZ01000021">
    <property type="protein sequence ID" value="PQO44134.1"/>
    <property type="molecule type" value="Genomic_DNA"/>
</dbReference>
<dbReference type="InterPro" id="IPR036618">
    <property type="entry name" value="PtsI_HPr-bd_sf"/>
</dbReference>
<dbReference type="InterPro" id="IPR006318">
    <property type="entry name" value="PTS_EI-like"/>
</dbReference>
<dbReference type="InterPro" id="IPR015813">
    <property type="entry name" value="Pyrv/PenolPyrv_kinase-like_dom"/>
</dbReference>
<evidence type="ECO:0000256" key="6">
    <source>
        <dbReference type="ARBA" id="ARBA00016544"/>
    </source>
</evidence>
<dbReference type="InterPro" id="IPR040442">
    <property type="entry name" value="Pyrv_kinase-like_dom_sf"/>
</dbReference>
<evidence type="ECO:0000259" key="22">
    <source>
        <dbReference type="Pfam" id="PF05524"/>
    </source>
</evidence>
<dbReference type="Gene3D" id="3.20.20.60">
    <property type="entry name" value="Phosphoenolpyruvate-binding domains"/>
    <property type="match status" value="1"/>
</dbReference>
<keyword evidence="14 16" id="KW-0460">Magnesium</keyword>
<keyword evidence="23" id="KW-0670">Pyruvate</keyword>
<feature type="binding site" evidence="18">
    <location>
        <position position="308"/>
    </location>
    <ligand>
        <name>phosphoenolpyruvate</name>
        <dbReference type="ChEBI" id="CHEBI:58702"/>
    </ligand>
</feature>
<dbReference type="InterPro" id="IPR000121">
    <property type="entry name" value="PEP_util_C"/>
</dbReference>
<proteinExistence type="inferred from homology"/>
<dbReference type="InterPro" id="IPR036637">
    <property type="entry name" value="Phosphohistidine_dom_sf"/>
</dbReference>
<keyword evidence="13 16" id="KW-0418">Kinase</keyword>
<evidence type="ECO:0000256" key="8">
    <source>
        <dbReference type="ARBA" id="ARBA00022490"/>
    </source>
</evidence>
<evidence type="ECO:0000256" key="16">
    <source>
        <dbReference type="PIRNR" id="PIRNR000732"/>
    </source>
</evidence>
<dbReference type="GO" id="GO:0046872">
    <property type="term" value="F:metal ion binding"/>
    <property type="evidence" value="ECO:0007669"/>
    <property type="project" value="UniProtKB-KW"/>
</dbReference>
<dbReference type="PANTHER" id="PTHR46244">
    <property type="entry name" value="PHOSPHOENOLPYRUVATE-PROTEIN PHOSPHOTRANSFERASE"/>
    <property type="match status" value="1"/>
</dbReference>
<dbReference type="InterPro" id="IPR024692">
    <property type="entry name" value="PTS_EI"/>
</dbReference>
<dbReference type="InterPro" id="IPR050499">
    <property type="entry name" value="PEP-utilizing_PTS_enzyme"/>
</dbReference>
<evidence type="ECO:0000256" key="17">
    <source>
        <dbReference type="PIRSR" id="PIRSR000732-1"/>
    </source>
</evidence>
<evidence type="ECO:0000256" key="1">
    <source>
        <dbReference type="ARBA" id="ARBA00000683"/>
    </source>
</evidence>